<dbReference type="Gene3D" id="3.90.550.20">
    <property type="match status" value="1"/>
</dbReference>
<feature type="compositionally biased region" description="Basic and acidic residues" evidence="2">
    <location>
        <begin position="207"/>
        <end position="216"/>
    </location>
</feature>
<evidence type="ECO:0000313" key="5">
    <source>
        <dbReference type="Proteomes" id="UP001176517"/>
    </source>
</evidence>
<dbReference type="AlphaFoldDB" id="A0AAN6JQL0"/>
<dbReference type="Pfam" id="PF04488">
    <property type="entry name" value="Gly_transf_sug"/>
    <property type="match status" value="1"/>
</dbReference>
<comment type="caution">
    <text evidence="4">The sequence shown here is derived from an EMBL/GenBank/DDBJ whole genome shotgun (WGS) entry which is preliminary data.</text>
</comment>
<feature type="compositionally biased region" description="Low complexity" evidence="2">
    <location>
        <begin position="79"/>
        <end position="91"/>
    </location>
</feature>
<dbReference type="GO" id="GO:0006487">
    <property type="term" value="P:protein N-linked glycosylation"/>
    <property type="evidence" value="ECO:0007669"/>
    <property type="project" value="TreeGrafter"/>
</dbReference>
<dbReference type="Proteomes" id="UP001176517">
    <property type="component" value="Unassembled WGS sequence"/>
</dbReference>
<sequence>MKKNGGAAYTRLRPLSSSGGSSPSPSPVESHADDGERDWIGYRDLETGRAHGGGPPAEDVDDSAYKSVVNPFFFKSNSQGQALQQQQQQQQRRSKNIATSSRKGQRRIWQLLGAAVLFFALACWLYPPIPYWLGLAERYRPRNAIGTSSSDERQPRPPPPASGGGTTTPGTAAGEKMLLPPPPRYEVTADEMRAYRLWSNSTSRSKSNSEHHDTHRTTTAATQEQPQVEEPLSWVQYQSQLDNFLSEALSTSPMLAEIRQRLHTRFFLSSEAVEPIPADIWETAKRRSDFEGAASRSFARMNNDDQLGHSGSKAGTQEKEKEHWAEHLLADPEPSEWALKTFGPNSALAASWNTLDRGVMRADVWRYAILAFQGGLYSDLDTTSLQPVREWTSADKVVVWDVGAPPELRDGPPQLIVGLEADTLGVHGWEAYWPRPIQIVQWTLAGAQAHPVLLDVLRRIHNTLQHVEQFRSQSRSATTHPLRKNQDGASASSSSSSSSLLLQQQGGGASRRGWLWPSPPSRTNSTSSSTSGRVDPFDTAHGGLVSVVEATGPGVWTDSVFAYLECRYGVHWSQLHGLKSVVRIGEVAILPLTGLSPTDDEDGRVQRWERIGIRRGPMAEVGGVRDRYANVHHAFAGSWRKSGDTNA</sequence>
<dbReference type="GO" id="GO:0000009">
    <property type="term" value="F:alpha-1,6-mannosyltransferase activity"/>
    <property type="evidence" value="ECO:0007669"/>
    <property type="project" value="InterPro"/>
</dbReference>
<feature type="region of interest" description="Disordered" evidence="2">
    <location>
        <begin position="200"/>
        <end position="227"/>
    </location>
</feature>
<feature type="transmembrane region" description="Helical" evidence="3">
    <location>
        <begin position="111"/>
        <end position="133"/>
    </location>
</feature>
<dbReference type="GO" id="GO:0000136">
    <property type="term" value="C:mannan polymerase complex"/>
    <property type="evidence" value="ECO:0007669"/>
    <property type="project" value="TreeGrafter"/>
</dbReference>
<keyword evidence="5" id="KW-1185">Reference proteome</keyword>
<accession>A0AAN6JQL0</accession>
<gene>
    <name evidence="4" type="ORF">OC846_004232</name>
</gene>
<dbReference type="PANTHER" id="PTHR31834">
    <property type="entry name" value="INITIATION-SPECIFIC ALPHA-1,6-MANNOSYLTRANSFERASE"/>
    <property type="match status" value="1"/>
</dbReference>
<name>A0AAN6JQL0_9BASI</name>
<feature type="compositionally biased region" description="Low complexity" evidence="2">
    <location>
        <begin position="521"/>
        <end position="531"/>
    </location>
</feature>
<feature type="region of interest" description="Disordered" evidence="2">
    <location>
        <begin position="78"/>
        <end position="102"/>
    </location>
</feature>
<feature type="region of interest" description="Disordered" evidence="2">
    <location>
        <begin position="145"/>
        <end position="181"/>
    </location>
</feature>
<protein>
    <recommendedName>
        <fullName evidence="6">Alpha-1,6-mannosyltransferase</fullName>
    </recommendedName>
</protein>
<evidence type="ECO:0000256" key="2">
    <source>
        <dbReference type="SAM" id="MobiDB-lite"/>
    </source>
</evidence>
<dbReference type="InterPro" id="IPR007577">
    <property type="entry name" value="GlycoTrfase_DXD_sugar-bd_CS"/>
</dbReference>
<feature type="compositionally biased region" description="Basic and acidic residues" evidence="2">
    <location>
        <begin position="30"/>
        <end position="49"/>
    </location>
</feature>
<dbReference type="InterPro" id="IPR029044">
    <property type="entry name" value="Nucleotide-diphossugar_trans"/>
</dbReference>
<keyword evidence="3" id="KW-0472">Membrane</keyword>
<evidence type="ECO:0000256" key="3">
    <source>
        <dbReference type="SAM" id="Phobius"/>
    </source>
</evidence>
<feature type="compositionally biased region" description="Low complexity" evidence="2">
    <location>
        <begin position="11"/>
        <end position="23"/>
    </location>
</feature>
<feature type="region of interest" description="Disordered" evidence="2">
    <location>
        <begin position="1"/>
        <end position="62"/>
    </location>
</feature>
<dbReference type="EMBL" id="JAPDMZ010000121">
    <property type="protein sequence ID" value="KAK0549075.1"/>
    <property type="molecule type" value="Genomic_DNA"/>
</dbReference>
<feature type="compositionally biased region" description="Polar residues" evidence="2">
    <location>
        <begin position="470"/>
        <end position="479"/>
    </location>
</feature>
<dbReference type="InterPro" id="IPR039367">
    <property type="entry name" value="Och1-like"/>
</dbReference>
<organism evidence="4 5">
    <name type="scientific">Tilletia horrida</name>
    <dbReference type="NCBI Taxonomy" id="155126"/>
    <lineage>
        <taxon>Eukaryota</taxon>
        <taxon>Fungi</taxon>
        <taxon>Dikarya</taxon>
        <taxon>Basidiomycota</taxon>
        <taxon>Ustilaginomycotina</taxon>
        <taxon>Exobasidiomycetes</taxon>
        <taxon>Tilletiales</taxon>
        <taxon>Tilletiaceae</taxon>
        <taxon>Tilletia</taxon>
    </lineage>
</organism>
<evidence type="ECO:0000256" key="1">
    <source>
        <dbReference type="ARBA" id="ARBA00009003"/>
    </source>
</evidence>
<reference evidence="4" key="1">
    <citation type="journal article" date="2023" name="PhytoFront">
        <title>Draft Genome Resources of Seven Strains of Tilletia horrida, Causal Agent of Kernel Smut of Rice.</title>
        <authorList>
            <person name="Khanal S."/>
            <person name="Antony Babu S."/>
            <person name="Zhou X.G."/>
        </authorList>
    </citation>
    <scope>NUCLEOTIDE SEQUENCE</scope>
    <source>
        <strain evidence="4">TX6</strain>
    </source>
</reference>
<keyword evidence="3" id="KW-0812">Transmembrane</keyword>
<feature type="compositionally biased region" description="Low complexity" evidence="2">
    <location>
        <begin position="489"/>
        <end position="504"/>
    </location>
</feature>
<comment type="similarity">
    <text evidence="1">Belongs to the glycosyltransferase 32 family.</text>
</comment>
<proteinExistence type="inferred from homology"/>
<dbReference type="SUPFAM" id="SSF53448">
    <property type="entry name" value="Nucleotide-diphospho-sugar transferases"/>
    <property type="match status" value="1"/>
</dbReference>
<evidence type="ECO:0008006" key="6">
    <source>
        <dbReference type="Google" id="ProtNLM"/>
    </source>
</evidence>
<dbReference type="PANTHER" id="PTHR31834:SF1">
    <property type="entry name" value="INITIATION-SPECIFIC ALPHA-1,6-MANNOSYLTRANSFERASE"/>
    <property type="match status" value="1"/>
</dbReference>
<keyword evidence="3" id="KW-1133">Transmembrane helix</keyword>
<feature type="region of interest" description="Disordered" evidence="2">
    <location>
        <begin position="470"/>
        <end position="535"/>
    </location>
</feature>
<evidence type="ECO:0000313" key="4">
    <source>
        <dbReference type="EMBL" id="KAK0549075.1"/>
    </source>
</evidence>